<gene>
    <name evidence="1" type="ORF">GCM10010140_76260</name>
</gene>
<sequence length="96" mass="10554">MTSLAAASPCPVVRDDRNWIEVSKYVNEVKKQIPDKYRGDTGLVSGRHGQGFKRSAAALKEFVRDDPHLLPEIKEESLKTAGQWPAKAKGIGHRGG</sequence>
<reference evidence="2" key="1">
    <citation type="journal article" date="2019" name="Int. J. Syst. Evol. Microbiol.">
        <title>The Global Catalogue of Microorganisms (GCM) 10K type strain sequencing project: providing services to taxonomists for standard genome sequencing and annotation.</title>
        <authorList>
            <consortium name="The Broad Institute Genomics Platform"/>
            <consortium name="The Broad Institute Genome Sequencing Center for Infectious Disease"/>
            <person name="Wu L."/>
            <person name="Ma J."/>
        </authorList>
    </citation>
    <scope>NUCLEOTIDE SEQUENCE [LARGE SCALE GENOMIC DNA]</scope>
    <source>
        <strain evidence="2">JCM 3115</strain>
    </source>
</reference>
<dbReference type="Proteomes" id="UP000611554">
    <property type="component" value="Unassembled WGS sequence"/>
</dbReference>
<protein>
    <submittedName>
        <fullName evidence="1">Uncharacterized protein</fullName>
    </submittedName>
</protein>
<dbReference type="RefSeq" id="WP_189251266.1">
    <property type="nucleotide sequence ID" value="NZ_BMQJ01000038.1"/>
</dbReference>
<keyword evidence="2" id="KW-1185">Reference proteome</keyword>
<evidence type="ECO:0000313" key="2">
    <source>
        <dbReference type="Proteomes" id="UP000611554"/>
    </source>
</evidence>
<accession>A0ABQ2RM12</accession>
<dbReference type="EMBL" id="BMQJ01000038">
    <property type="protein sequence ID" value="GGQ34894.1"/>
    <property type="molecule type" value="Genomic_DNA"/>
</dbReference>
<comment type="caution">
    <text evidence="1">The sequence shown here is derived from an EMBL/GenBank/DDBJ whole genome shotgun (WGS) entry which is preliminary data.</text>
</comment>
<evidence type="ECO:0000313" key="1">
    <source>
        <dbReference type="EMBL" id="GGQ34894.1"/>
    </source>
</evidence>
<organism evidence="1 2">
    <name type="scientific">Streptosporangium pseudovulgare</name>
    <dbReference type="NCBI Taxonomy" id="35765"/>
    <lineage>
        <taxon>Bacteria</taxon>
        <taxon>Bacillati</taxon>
        <taxon>Actinomycetota</taxon>
        <taxon>Actinomycetes</taxon>
        <taxon>Streptosporangiales</taxon>
        <taxon>Streptosporangiaceae</taxon>
        <taxon>Streptosporangium</taxon>
    </lineage>
</organism>
<proteinExistence type="predicted"/>
<name>A0ABQ2RM12_9ACTN</name>